<sequence>MSNYSDVIIVGLGPTGATLANLLATYGLSVTVLEAAQETFALPRATHFDGEVMRVLQAIGLAEQTLPFTHVNPGMTFVNLNHEVILSWPRPDTVGPHNWHPSYRFHQPALEGVLRKGLERFPQVRLRTGCELIALEQSEAGVQAHFVARGLTTPEVINGQYLIGCDGGRSPVRGMLEVPLEDLGSHERWLVVDLIMEREVEGLTEGTVQFCDPQRPTTYMRCVGKRRRWEFMVMPGDDIAALTTPESVWRLLAPWLTPDDAQIERAVTYVFHGVIAHPWRRSRVLLAGDAAHQMPPFLGQGLCAGIRDASNLAWKLDWVIKGRASAELLDSYEQERSAHVRATIEHAIEVGGIIQTIDPEQARERDVKLGQGPQKMSSLVPRLGAGLHSAADLPAGFIFAQPILKSGVPLDEFIGSNFAVIGAHDLLDSVSSATKALWDINGVVRVPDEAQQYLDELNARAVVIRPDRYILAVANSTEALDHVSTYLPGGDRNEQ</sequence>
<dbReference type="SUPFAM" id="SSF51905">
    <property type="entry name" value="FAD/NAD(P)-binding domain"/>
    <property type="match status" value="1"/>
</dbReference>
<reference evidence="3 4" key="1">
    <citation type="submission" date="2018-01" db="EMBL/GenBank/DDBJ databases">
        <title>Tropical forage species Digitaria eriantha prevents oxidative stress under low temperature conditions by the incorporation of polyhydroxybutyrate-producing endophytic bacteria.</title>
        <authorList>
            <person name="Stritzler M."/>
            <person name="Ayub N."/>
        </authorList>
    </citation>
    <scope>NUCLEOTIDE SEQUENCE [LARGE SCALE GENOMIC DNA]</scope>
    <source>
        <strain evidence="3 4">FR1</strain>
    </source>
</reference>
<evidence type="ECO:0000313" key="3">
    <source>
        <dbReference type="EMBL" id="AUO47309.1"/>
    </source>
</evidence>
<accession>A0ABM6R301</accession>
<dbReference type="RefSeq" id="WP_014338879.1">
    <property type="nucleotide sequence ID" value="NC_016830.1"/>
</dbReference>
<keyword evidence="4" id="KW-1185">Reference proteome</keyword>
<dbReference type="InterPro" id="IPR036188">
    <property type="entry name" value="FAD/NAD-bd_sf"/>
</dbReference>
<dbReference type="Pfam" id="PF01494">
    <property type="entry name" value="FAD_binding_3"/>
    <property type="match status" value="1"/>
</dbReference>
<organism evidence="3 4">
    <name type="scientific">Pseudomonas ogarae (strain DSM 112162 / CECT 30235 / F113)</name>
    <dbReference type="NCBI Taxonomy" id="1114970"/>
    <lineage>
        <taxon>Bacteria</taxon>
        <taxon>Pseudomonadati</taxon>
        <taxon>Pseudomonadota</taxon>
        <taxon>Gammaproteobacteria</taxon>
        <taxon>Pseudomonadales</taxon>
        <taxon>Pseudomonadaceae</taxon>
        <taxon>Pseudomonas</taxon>
    </lineage>
</organism>
<gene>
    <name evidence="3" type="ORF">C1C98_18585</name>
</gene>
<dbReference type="PANTHER" id="PTHR43476:SF3">
    <property type="entry name" value="FAD-BINDING MONOOXYGENASE"/>
    <property type="match status" value="1"/>
</dbReference>
<dbReference type="Gene3D" id="3.30.9.10">
    <property type="entry name" value="D-Amino Acid Oxidase, subunit A, domain 2"/>
    <property type="match status" value="1"/>
</dbReference>
<dbReference type="Proteomes" id="UP000235315">
    <property type="component" value="Chromosome"/>
</dbReference>
<proteinExistence type="predicted"/>
<dbReference type="EMBL" id="CP025738">
    <property type="protein sequence ID" value="AUO47309.1"/>
    <property type="molecule type" value="Genomic_DNA"/>
</dbReference>
<name>A0ABM6R301_PSEO1</name>
<evidence type="ECO:0000259" key="2">
    <source>
        <dbReference type="Pfam" id="PF01494"/>
    </source>
</evidence>
<dbReference type="InterPro" id="IPR002938">
    <property type="entry name" value="FAD-bd"/>
</dbReference>
<dbReference type="PANTHER" id="PTHR43476">
    <property type="entry name" value="3-(3-HYDROXY-PHENYL)PROPIONATE/3-HYDROXYCINNAMIC ACID HYDROXYLASE"/>
    <property type="match status" value="1"/>
</dbReference>
<keyword evidence="1" id="KW-0560">Oxidoreductase</keyword>
<feature type="domain" description="FAD-binding" evidence="2">
    <location>
        <begin position="5"/>
        <end position="346"/>
    </location>
</feature>
<dbReference type="InterPro" id="IPR050631">
    <property type="entry name" value="PheA/TfdB_FAD_monoxygenase"/>
</dbReference>
<evidence type="ECO:0000256" key="1">
    <source>
        <dbReference type="ARBA" id="ARBA00023002"/>
    </source>
</evidence>
<dbReference type="NCBIfam" id="NF004829">
    <property type="entry name" value="PRK06183.1-3"/>
    <property type="match status" value="1"/>
</dbReference>
<dbReference type="Gene3D" id="3.50.50.60">
    <property type="entry name" value="FAD/NAD(P)-binding domain"/>
    <property type="match status" value="1"/>
</dbReference>
<protein>
    <submittedName>
        <fullName evidence="3">FAD-binding protein</fullName>
    </submittedName>
</protein>
<evidence type="ECO:0000313" key="4">
    <source>
        <dbReference type="Proteomes" id="UP000235315"/>
    </source>
</evidence>
<dbReference type="PRINTS" id="PR00420">
    <property type="entry name" value="RNGMNOXGNASE"/>
</dbReference>